<sequence>MRSSAVVALALLAAAGPAFAAPISSSQSTPYTPPTAGASSSTTTSVDQSGAIKLGTIASIGSFVAPLIGGIINHFTNNGQQQQARELEELLRRAQVEDESGAIKLGTIAS</sequence>
<evidence type="ECO:0000256" key="1">
    <source>
        <dbReference type="SAM" id="MobiDB-lite"/>
    </source>
</evidence>
<keyword evidence="2" id="KW-0732">Signal</keyword>
<feature type="chain" id="PRO_5002169465" evidence="2">
    <location>
        <begin position="21"/>
        <end position="110"/>
    </location>
</feature>
<dbReference type="EMBL" id="KN840952">
    <property type="protein sequence ID" value="KIP01087.1"/>
    <property type="molecule type" value="Genomic_DNA"/>
</dbReference>
<evidence type="ECO:0000256" key="2">
    <source>
        <dbReference type="SAM" id="SignalP"/>
    </source>
</evidence>
<evidence type="ECO:0000313" key="4">
    <source>
        <dbReference type="Proteomes" id="UP000053257"/>
    </source>
</evidence>
<keyword evidence="4" id="KW-1185">Reference proteome</keyword>
<accession>A0A0C3RY81</accession>
<dbReference type="HOGENOM" id="CLU_2177076_0_0_1"/>
<feature type="non-terminal residue" evidence="3">
    <location>
        <position position="110"/>
    </location>
</feature>
<proteinExistence type="predicted"/>
<feature type="region of interest" description="Disordered" evidence="1">
    <location>
        <begin position="22"/>
        <end position="45"/>
    </location>
</feature>
<feature type="signal peptide" evidence="2">
    <location>
        <begin position="1"/>
        <end position="20"/>
    </location>
</feature>
<organism evidence="3 4">
    <name type="scientific">Phlebiopsis gigantea (strain 11061_1 CR5-6)</name>
    <name type="common">White-rot fungus</name>
    <name type="synonym">Peniophora gigantea</name>
    <dbReference type="NCBI Taxonomy" id="745531"/>
    <lineage>
        <taxon>Eukaryota</taxon>
        <taxon>Fungi</taxon>
        <taxon>Dikarya</taxon>
        <taxon>Basidiomycota</taxon>
        <taxon>Agaricomycotina</taxon>
        <taxon>Agaricomycetes</taxon>
        <taxon>Polyporales</taxon>
        <taxon>Phanerochaetaceae</taxon>
        <taxon>Phlebiopsis</taxon>
    </lineage>
</organism>
<protein>
    <submittedName>
        <fullName evidence="3">Uncharacterized protein</fullName>
    </submittedName>
</protein>
<gene>
    <name evidence="3" type="ORF">PHLGIDRAFT_131373</name>
</gene>
<name>A0A0C3RY81_PHLG1</name>
<dbReference type="Proteomes" id="UP000053257">
    <property type="component" value="Unassembled WGS sequence"/>
</dbReference>
<reference evidence="3 4" key="1">
    <citation type="journal article" date="2014" name="PLoS Genet.">
        <title>Analysis of the Phlebiopsis gigantea genome, transcriptome and secretome provides insight into its pioneer colonization strategies of wood.</title>
        <authorList>
            <person name="Hori C."/>
            <person name="Ishida T."/>
            <person name="Igarashi K."/>
            <person name="Samejima M."/>
            <person name="Suzuki H."/>
            <person name="Master E."/>
            <person name="Ferreira P."/>
            <person name="Ruiz-Duenas F.J."/>
            <person name="Held B."/>
            <person name="Canessa P."/>
            <person name="Larrondo L.F."/>
            <person name="Schmoll M."/>
            <person name="Druzhinina I.S."/>
            <person name="Kubicek C.P."/>
            <person name="Gaskell J.A."/>
            <person name="Kersten P."/>
            <person name="St John F."/>
            <person name="Glasner J."/>
            <person name="Sabat G."/>
            <person name="Splinter BonDurant S."/>
            <person name="Syed K."/>
            <person name="Yadav J."/>
            <person name="Mgbeahuruike A.C."/>
            <person name="Kovalchuk A."/>
            <person name="Asiegbu F.O."/>
            <person name="Lackner G."/>
            <person name="Hoffmeister D."/>
            <person name="Rencoret J."/>
            <person name="Gutierrez A."/>
            <person name="Sun H."/>
            <person name="Lindquist E."/>
            <person name="Barry K."/>
            <person name="Riley R."/>
            <person name="Grigoriev I.V."/>
            <person name="Henrissat B."/>
            <person name="Kues U."/>
            <person name="Berka R.M."/>
            <person name="Martinez A.T."/>
            <person name="Covert S.F."/>
            <person name="Blanchette R.A."/>
            <person name="Cullen D."/>
        </authorList>
    </citation>
    <scope>NUCLEOTIDE SEQUENCE [LARGE SCALE GENOMIC DNA]</scope>
    <source>
        <strain evidence="3 4">11061_1 CR5-6</strain>
    </source>
</reference>
<dbReference type="AlphaFoldDB" id="A0A0C3RY81"/>
<evidence type="ECO:0000313" key="3">
    <source>
        <dbReference type="EMBL" id="KIP01087.1"/>
    </source>
</evidence>